<proteinExistence type="predicted"/>
<gene>
    <name evidence="1" type="ORF">AXF42_Ash004435</name>
</gene>
<evidence type="ECO:0000313" key="2">
    <source>
        <dbReference type="Proteomes" id="UP000236161"/>
    </source>
</evidence>
<keyword evidence="2" id="KW-1185">Reference proteome</keyword>
<reference evidence="1 2" key="1">
    <citation type="journal article" date="2017" name="Nature">
        <title>The Apostasia genome and the evolution of orchids.</title>
        <authorList>
            <person name="Zhang G.Q."/>
            <person name="Liu K.W."/>
            <person name="Li Z."/>
            <person name="Lohaus R."/>
            <person name="Hsiao Y.Y."/>
            <person name="Niu S.C."/>
            <person name="Wang J.Y."/>
            <person name="Lin Y.C."/>
            <person name="Xu Q."/>
            <person name="Chen L.J."/>
            <person name="Yoshida K."/>
            <person name="Fujiwara S."/>
            <person name="Wang Z.W."/>
            <person name="Zhang Y.Q."/>
            <person name="Mitsuda N."/>
            <person name="Wang M."/>
            <person name="Liu G.H."/>
            <person name="Pecoraro L."/>
            <person name="Huang H.X."/>
            <person name="Xiao X.J."/>
            <person name="Lin M."/>
            <person name="Wu X.Y."/>
            <person name="Wu W.L."/>
            <person name="Chen Y.Y."/>
            <person name="Chang S.B."/>
            <person name="Sakamoto S."/>
            <person name="Ohme-Takagi M."/>
            <person name="Yagi M."/>
            <person name="Zeng S.J."/>
            <person name="Shen C.Y."/>
            <person name="Yeh C.M."/>
            <person name="Luo Y.B."/>
            <person name="Tsai W.C."/>
            <person name="Van de Peer Y."/>
            <person name="Liu Z.J."/>
        </authorList>
    </citation>
    <scope>NUCLEOTIDE SEQUENCE [LARGE SCALE GENOMIC DNA]</scope>
    <source>
        <strain evidence="2">cv. Shenzhen</strain>
        <tissue evidence="1">Stem</tissue>
    </source>
</reference>
<dbReference type="InterPro" id="IPR040256">
    <property type="entry name" value="At4g02000-like"/>
</dbReference>
<dbReference type="PANTHER" id="PTHR31286:SF180">
    <property type="entry name" value="OS10G0362600 PROTEIN"/>
    <property type="match status" value="1"/>
</dbReference>
<name>A0A2I0A2Z7_9ASPA</name>
<organism evidence="1 2">
    <name type="scientific">Apostasia shenzhenica</name>
    <dbReference type="NCBI Taxonomy" id="1088818"/>
    <lineage>
        <taxon>Eukaryota</taxon>
        <taxon>Viridiplantae</taxon>
        <taxon>Streptophyta</taxon>
        <taxon>Embryophyta</taxon>
        <taxon>Tracheophyta</taxon>
        <taxon>Spermatophyta</taxon>
        <taxon>Magnoliopsida</taxon>
        <taxon>Liliopsida</taxon>
        <taxon>Asparagales</taxon>
        <taxon>Orchidaceae</taxon>
        <taxon>Apostasioideae</taxon>
        <taxon>Apostasia</taxon>
    </lineage>
</organism>
<sequence length="126" mass="14198">MASIFGKPIQVDKSTSTFSRPSVARILVDLDTRRDFSEQIYISVGGKNGFSQRVYIENRLHYCNHCYKLGHPIQFCYFKNPNLRQNPPHQAKPIQVDQPLGLDPMPNSIGPLPSLEGNCLLQSSIP</sequence>
<dbReference type="OrthoDB" id="786567at2759"/>
<dbReference type="Proteomes" id="UP000236161">
    <property type="component" value="Unassembled WGS sequence"/>
</dbReference>
<evidence type="ECO:0008006" key="3">
    <source>
        <dbReference type="Google" id="ProtNLM"/>
    </source>
</evidence>
<dbReference type="AlphaFoldDB" id="A0A2I0A2Z7"/>
<dbReference type="PANTHER" id="PTHR31286">
    <property type="entry name" value="GLYCINE-RICH CELL WALL STRUCTURAL PROTEIN 1.8-LIKE"/>
    <property type="match status" value="1"/>
</dbReference>
<dbReference type="EMBL" id="KZ452037">
    <property type="protein sequence ID" value="PKA49893.1"/>
    <property type="molecule type" value="Genomic_DNA"/>
</dbReference>
<evidence type="ECO:0000313" key="1">
    <source>
        <dbReference type="EMBL" id="PKA49893.1"/>
    </source>
</evidence>
<accession>A0A2I0A2Z7</accession>
<protein>
    <recommendedName>
        <fullName evidence="3">Zinc knuckle CX2CX4HX4C domain-containing protein</fullName>
    </recommendedName>
</protein>